<keyword evidence="3" id="KW-1185">Reference proteome</keyword>
<comment type="caution">
    <text evidence="2">The sequence shown here is derived from an EMBL/GenBank/DDBJ whole genome shotgun (WGS) entry which is preliminary data.</text>
</comment>
<evidence type="ECO:0000313" key="3">
    <source>
        <dbReference type="Proteomes" id="UP000317155"/>
    </source>
</evidence>
<dbReference type="Proteomes" id="UP000317155">
    <property type="component" value="Unassembled WGS sequence"/>
</dbReference>
<evidence type="ECO:0008006" key="4">
    <source>
        <dbReference type="Google" id="ProtNLM"/>
    </source>
</evidence>
<protein>
    <recommendedName>
        <fullName evidence="4">Curli production assembly/transport component CsgG</fullName>
    </recommendedName>
</protein>
<dbReference type="EMBL" id="VJVV01000003">
    <property type="protein sequence ID" value="TRO82698.1"/>
    <property type="molecule type" value="Genomic_DNA"/>
</dbReference>
<gene>
    <name evidence="2" type="ORF">FL622_05805</name>
</gene>
<name>A0A550JHL1_9BACT</name>
<sequence length="216" mass="23843">MMRLVFLLWLLSAGPLWASGFTFSGYEQQQAAQDAAQVSEERRVVGDLLSVDCSSKLKGQRIAVLIGEERTGQGSARRTNDGPLFDEINSRLRGLGLKTCTQQEINAQVADAERTAFLNNDMDAAIAAAGRLQARFLLRGLIAVSERRNPILDIDELFLTLTLTLLDRKGRVISTVSATADSYVANDALQTALQLTREKADRMLAELYNDHCRQGR</sequence>
<evidence type="ECO:0000256" key="1">
    <source>
        <dbReference type="SAM" id="SignalP"/>
    </source>
</evidence>
<dbReference type="AlphaFoldDB" id="A0A550JHL1"/>
<reference evidence="2 3" key="1">
    <citation type="submission" date="2019-07" db="EMBL/GenBank/DDBJ databases">
        <title>Insights of Desulfuromonas acetexigens electromicrobiology.</title>
        <authorList>
            <person name="Katuri K."/>
            <person name="Sapireddy V."/>
            <person name="Shaw D.R."/>
            <person name="Saikaly P."/>
        </authorList>
    </citation>
    <scope>NUCLEOTIDE SEQUENCE [LARGE SCALE GENOMIC DNA]</scope>
    <source>
        <strain evidence="2 3">2873</strain>
    </source>
</reference>
<feature type="chain" id="PRO_5022167991" description="Curli production assembly/transport component CsgG" evidence="1">
    <location>
        <begin position="19"/>
        <end position="216"/>
    </location>
</feature>
<dbReference type="RefSeq" id="WP_092056929.1">
    <property type="nucleotide sequence ID" value="NZ_FOJJ01000023.1"/>
</dbReference>
<accession>A0A550JHL1</accession>
<keyword evidence="1" id="KW-0732">Signal</keyword>
<dbReference type="OrthoDB" id="5454792at2"/>
<evidence type="ECO:0000313" key="2">
    <source>
        <dbReference type="EMBL" id="TRO82698.1"/>
    </source>
</evidence>
<feature type="signal peptide" evidence="1">
    <location>
        <begin position="1"/>
        <end position="18"/>
    </location>
</feature>
<organism evidence="2 3">
    <name type="scientific">Trichloromonas acetexigens</name>
    <dbReference type="NCBI Taxonomy" id="38815"/>
    <lineage>
        <taxon>Bacteria</taxon>
        <taxon>Pseudomonadati</taxon>
        <taxon>Thermodesulfobacteriota</taxon>
        <taxon>Desulfuromonadia</taxon>
        <taxon>Desulfuromonadales</taxon>
        <taxon>Trichloromonadaceae</taxon>
        <taxon>Trichloromonas</taxon>
    </lineage>
</organism>
<proteinExistence type="predicted"/>